<organism evidence="1 2">
    <name type="scientific">Botrytis deweyae</name>
    <dbReference type="NCBI Taxonomy" id="2478750"/>
    <lineage>
        <taxon>Eukaryota</taxon>
        <taxon>Fungi</taxon>
        <taxon>Dikarya</taxon>
        <taxon>Ascomycota</taxon>
        <taxon>Pezizomycotina</taxon>
        <taxon>Leotiomycetes</taxon>
        <taxon>Helotiales</taxon>
        <taxon>Sclerotiniaceae</taxon>
        <taxon>Botrytis</taxon>
    </lineage>
</organism>
<dbReference type="RefSeq" id="XP_038815191.1">
    <property type="nucleotide sequence ID" value="XM_038948925.1"/>
</dbReference>
<keyword evidence="2" id="KW-1185">Reference proteome</keyword>
<dbReference type="GeneID" id="62228081"/>
<name>A0ABQ7J146_9HELO</name>
<accession>A0ABQ7J146</accession>
<evidence type="ECO:0000313" key="1">
    <source>
        <dbReference type="EMBL" id="KAF7938970.1"/>
    </source>
</evidence>
<sequence>MEAEGQCCAALGTRGVRGISCSPRKFVPAEGSNPGSVEATPRCPESALLLTIAVCTIDDMERPEAITRWVFLADVSCGW</sequence>
<protein>
    <recommendedName>
        <fullName evidence="3">Ig-like domain-containing protein</fullName>
    </recommendedName>
</protein>
<dbReference type="Proteomes" id="UP000783213">
    <property type="component" value="Unassembled WGS sequence"/>
</dbReference>
<evidence type="ECO:0008006" key="3">
    <source>
        <dbReference type="Google" id="ProtNLM"/>
    </source>
</evidence>
<proteinExistence type="predicted"/>
<dbReference type="EMBL" id="RCSX01000002">
    <property type="protein sequence ID" value="KAF7938970.1"/>
    <property type="molecule type" value="Genomic_DNA"/>
</dbReference>
<comment type="caution">
    <text evidence="1">The sequence shown here is derived from an EMBL/GenBank/DDBJ whole genome shotgun (WGS) entry which is preliminary data.</text>
</comment>
<evidence type="ECO:0000313" key="2">
    <source>
        <dbReference type="Proteomes" id="UP000783213"/>
    </source>
</evidence>
<reference evidence="1 2" key="1">
    <citation type="journal article" date="2020" name="Genome Biol. Evol.">
        <title>Comparative genomics of Sclerotiniaceae.</title>
        <authorList>
            <person name="Valero Jimenez C.A."/>
            <person name="Steentjes M."/>
            <person name="Scholten O.E."/>
            <person name="Van Kan J.A.L."/>
        </authorList>
    </citation>
    <scope>NUCLEOTIDE SEQUENCE [LARGE SCALE GENOMIC DNA]</scope>
    <source>
        <strain evidence="1 2">B1</strain>
    </source>
</reference>
<gene>
    <name evidence="1" type="ORF">EAE98_001307</name>
</gene>